<keyword evidence="10" id="KW-1185">Reference proteome</keyword>
<dbReference type="GO" id="GO:0046872">
    <property type="term" value="F:metal ion binding"/>
    <property type="evidence" value="ECO:0007669"/>
    <property type="project" value="UniProtKB-KW"/>
</dbReference>
<reference evidence="9" key="1">
    <citation type="journal article" date="2023" name="Mol. Biol. Evol.">
        <title>Third-Generation Sequencing Reveals the Adaptive Role of the Epigenome in Three Deep-Sea Polychaetes.</title>
        <authorList>
            <person name="Perez M."/>
            <person name="Aroh O."/>
            <person name="Sun Y."/>
            <person name="Lan Y."/>
            <person name="Juniper S.K."/>
            <person name="Young C.R."/>
            <person name="Angers B."/>
            <person name="Qian P.Y."/>
        </authorList>
    </citation>
    <scope>NUCLEOTIDE SEQUENCE</scope>
    <source>
        <strain evidence="9">P08H-3</strain>
    </source>
</reference>
<evidence type="ECO:0000256" key="1">
    <source>
        <dbReference type="ARBA" id="ARBA00004496"/>
    </source>
</evidence>
<keyword evidence="3 6" id="KW-0479">Metal-binding</keyword>
<evidence type="ECO:0000256" key="5">
    <source>
        <dbReference type="ARBA" id="ARBA00023038"/>
    </source>
</evidence>
<keyword evidence="4 6" id="KW-0862">Zinc</keyword>
<feature type="domain" description="PDZ" evidence="8">
    <location>
        <begin position="6"/>
        <end position="89"/>
    </location>
</feature>
<comment type="subcellular location">
    <subcellularLocation>
        <location evidence="1">Cytoplasm</location>
    </subcellularLocation>
</comment>
<dbReference type="PANTHER" id="PTHR24214:SF38">
    <property type="entry name" value="PDZ AND LIM DOMAIN PROTEIN ZASP-RELATED"/>
    <property type="match status" value="1"/>
</dbReference>
<dbReference type="InterPro" id="IPR001478">
    <property type="entry name" value="PDZ"/>
</dbReference>
<dbReference type="FunFam" id="2.30.42.10:FF:000055">
    <property type="entry name" value="PDZ and LIM domain protein 3"/>
    <property type="match status" value="1"/>
</dbReference>
<dbReference type="GO" id="GO:0001725">
    <property type="term" value="C:stress fiber"/>
    <property type="evidence" value="ECO:0007669"/>
    <property type="project" value="TreeGrafter"/>
</dbReference>
<proteinExistence type="predicted"/>
<evidence type="ECO:0000256" key="2">
    <source>
        <dbReference type="ARBA" id="ARBA00022490"/>
    </source>
</evidence>
<evidence type="ECO:0000256" key="4">
    <source>
        <dbReference type="ARBA" id="ARBA00022833"/>
    </source>
</evidence>
<evidence type="ECO:0000256" key="6">
    <source>
        <dbReference type="PROSITE-ProRule" id="PRU00125"/>
    </source>
</evidence>
<dbReference type="GO" id="GO:0007507">
    <property type="term" value="P:heart development"/>
    <property type="evidence" value="ECO:0007669"/>
    <property type="project" value="TreeGrafter"/>
</dbReference>
<dbReference type="GO" id="GO:0051371">
    <property type="term" value="F:muscle alpha-actinin binding"/>
    <property type="evidence" value="ECO:0007669"/>
    <property type="project" value="TreeGrafter"/>
</dbReference>
<accession>A0AAD9MSK6</accession>
<dbReference type="EMBL" id="JAODUP010000775">
    <property type="protein sequence ID" value="KAK2144247.1"/>
    <property type="molecule type" value="Genomic_DNA"/>
</dbReference>
<dbReference type="GO" id="GO:0005912">
    <property type="term" value="C:adherens junction"/>
    <property type="evidence" value="ECO:0007669"/>
    <property type="project" value="TreeGrafter"/>
</dbReference>
<comment type="caution">
    <text evidence="9">The sequence shown here is derived from an EMBL/GenBank/DDBJ whole genome shotgun (WGS) entry which is preliminary data.</text>
</comment>
<dbReference type="InterPro" id="IPR001781">
    <property type="entry name" value="Znf_LIM"/>
</dbReference>
<evidence type="ECO:0000256" key="3">
    <source>
        <dbReference type="ARBA" id="ARBA00022723"/>
    </source>
</evidence>
<dbReference type="Proteomes" id="UP001208570">
    <property type="component" value="Unassembled WGS sequence"/>
</dbReference>
<dbReference type="GO" id="GO:0003779">
    <property type="term" value="F:actin binding"/>
    <property type="evidence" value="ECO:0007669"/>
    <property type="project" value="TreeGrafter"/>
</dbReference>
<name>A0AAD9MSK6_9ANNE</name>
<dbReference type="SMART" id="SM00228">
    <property type="entry name" value="PDZ"/>
    <property type="match status" value="1"/>
</dbReference>
<dbReference type="SMART" id="SM00132">
    <property type="entry name" value="LIM"/>
    <property type="match status" value="1"/>
</dbReference>
<dbReference type="InterPro" id="IPR036034">
    <property type="entry name" value="PDZ_sf"/>
</dbReference>
<dbReference type="PROSITE" id="PS50106">
    <property type="entry name" value="PDZ"/>
    <property type="match status" value="1"/>
</dbReference>
<dbReference type="Gene3D" id="2.30.42.10">
    <property type="match status" value="1"/>
</dbReference>
<keyword evidence="5 6" id="KW-0440">LIM domain</keyword>
<dbReference type="PROSITE" id="PS50023">
    <property type="entry name" value="LIM_DOMAIN_2"/>
    <property type="match status" value="1"/>
</dbReference>
<feature type="domain" description="LIM zinc-binding" evidence="7">
    <location>
        <begin position="367"/>
        <end position="426"/>
    </location>
</feature>
<dbReference type="AlphaFoldDB" id="A0AAD9MSK6"/>
<organism evidence="9 10">
    <name type="scientific">Paralvinella palmiformis</name>
    <dbReference type="NCBI Taxonomy" id="53620"/>
    <lineage>
        <taxon>Eukaryota</taxon>
        <taxon>Metazoa</taxon>
        <taxon>Spiralia</taxon>
        <taxon>Lophotrochozoa</taxon>
        <taxon>Annelida</taxon>
        <taxon>Polychaeta</taxon>
        <taxon>Sedentaria</taxon>
        <taxon>Canalipalpata</taxon>
        <taxon>Terebellida</taxon>
        <taxon>Terebelliformia</taxon>
        <taxon>Alvinellidae</taxon>
        <taxon>Paralvinella</taxon>
    </lineage>
</organism>
<evidence type="ECO:0008006" key="11">
    <source>
        <dbReference type="Google" id="ProtNLM"/>
    </source>
</evidence>
<dbReference type="Gene3D" id="2.10.110.10">
    <property type="entry name" value="Cysteine Rich Protein"/>
    <property type="match status" value="1"/>
</dbReference>
<dbReference type="Pfam" id="PF00595">
    <property type="entry name" value="PDZ"/>
    <property type="match status" value="1"/>
</dbReference>
<gene>
    <name evidence="9" type="ORF">LSH36_775g00008</name>
</gene>
<evidence type="ECO:0000313" key="9">
    <source>
        <dbReference type="EMBL" id="KAK2144247.1"/>
    </source>
</evidence>
<dbReference type="SMART" id="SM00735">
    <property type="entry name" value="ZM"/>
    <property type="match status" value="1"/>
</dbReference>
<protein>
    <recommendedName>
        <fullName evidence="11">PDZ and LIM domain protein 3</fullName>
    </recommendedName>
</protein>
<evidence type="ECO:0000259" key="7">
    <source>
        <dbReference type="PROSITE" id="PS50023"/>
    </source>
</evidence>
<dbReference type="Pfam" id="PF00412">
    <property type="entry name" value="LIM"/>
    <property type="match status" value="1"/>
</dbReference>
<dbReference type="GO" id="GO:0061061">
    <property type="term" value="P:muscle structure development"/>
    <property type="evidence" value="ECO:0007669"/>
    <property type="project" value="TreeGrafter"/>
</dbReference>
<dbReference type="GO" id="GO:0030036">
    <property type="term" value="P:actin cytoskeleton organization"/>
    <property type="evidence" value="ECO:0007669"/>
    <property type="project" value="TreeGrafter"/>
</dbReference>
<dbReference type="CDD" id="cd23068">
    <property type="entry name" value="PDZ_ZASP52-like"/>
    <property type="match status" value="1"/>
</dbReference>
<dbReference type="GO" id="GO:0030018">
    <property type="term" value="C:Z disc"/>
    <property type="evidence" value="ECO:0007669"/>
    <property type="project" value="TreeGrafter"/>
</dbReference>
<evidence type="ECO:0000313" key="10">
    <source>
        <dbReference type="Proteomes" id="UP001208570"/>
    </source>
</evidence>
<dbReference type="SUPFAM" id="SSF50156">
    <property type="entry name" value="PDZ domain-like"/>
    <property type="match status" value="1"/>
</dbReference>
<dbReference type="GO" id="GO:0031941">
    <property type="term" value="C:filamentous actin"/>
    <property type="evidence" value="ECO:0007669"/>
    <property type="project" value="TreeGrafter"/>
</dbReference>
<dbReference type="InterPro" id="IPR006643">
    <property type="entry name" value="Zasp-like_motif"/>
</dbReference>
<dbReference type="InterPro" id="IPR050604">
    <property type="entry name" value="PDZ-LIM_domain"/>
</dbReference>
<dbReference type="PANTHER" id="PTHR24214">
    <property type="entry name" value="PDZ AND LIM DOMAIN PROTEIN ZASP"/>
    <property type="match status" value="1"/>
</dbReference>
<evidence type="ECO:0000259" key="8">
    <source>
        <dbReference type="PROSITE" id="PS50106"/>
    </source>
</evidence>
<keyword evidence="2" id="KW-0963">Cytoplasm</keyword>
<sequence>MAETFQVNLSRASSNHPWGFRLQGGTDFSTPLSVQSVNPGSIAEQCGLRPGDAILQIGNRQSDEMTHEDAKAQILLAADSVTLLVKRGAVKIWQPKVTPLSELRGEPQPIPAGGEEQYVQKTSLAADKTVSVSCKLVYFQLCLVNIVKGPFPGFDGSSGSDKVPVVMNAQYNTPIGMYSTSSALEAFEQQSASLSVRTTDTRLCISLDEKRKQEANNNNDEHYSEHKVEPPVNSSIVDDVENITKDSRTKSGNYLSVENNNDKTTLISYGSGDNPDQQSVTKRSISSTLLAVQEEDKDRLSLDPVTGLYGQTFDEYHHHHGYSDPNKQFRSLKLLQQDSMISDAGIRSVKAPTGPPSNVQVQPAQHMTCKVCGSLIIGVFVKVKGEPMHAECYKCVRCGKSLKNQGFFTVAGQMHCETCARSQPPGQNMAATAVYR</sequence>